<evidence type="ECO:0000256" key="1">
    <source>
        <dbReference type="SAM" id="Coils"/>
    </source>
</evidence>
<feature type="region of interest" description="Disordered" evidence="2">
    <location>
        <begin position="460"/>
        <end position="480"/>
    </location>
</feature>
<name>A0A919RG13_9ACTN</name>
<dbReference type="Proteomes" id="UP000606172">
    <property type="component" value="Unassembled WGS sequence"/>
</dbReference>
<feature type="domain" description="Peptidoglycan binding-like" evidence="3">
    <location>
        <begin position="137"/>
        <end position="172"/>
    </location>
</feature>
<dbReference type="Gene3D" id="2.40.420.20">
    <property type="match status" value="1"/>
</dbReference>
<keyword evidence="5" id="KW-1185">Reference proteome</keyword>
<feature type="compositionally biased region" description="Basic and acidic residues" evidence="2">
    <location>
        <begin position="460"/>
        <end position="472"/>
    </location>
</feature>
<dbReference type="InterPro" id="IPR002477">
    <property type="entry name" value="Peptidoglycan-bd-like"/>
</dbReference>
<dbReference type="AlphaFoldDB" id="A0A919RG13"/>
<accession>A0A919RG13</accession>
<keyword evidence="1" id="KW-0175">Coiled coil</keyword>
<gene>
    <name evidence="4" type="ORF">Ssi02_34510</name>
</gene>
<dbReference type="Pfam" id="PF01471">
    <property type="entry name" value="PG_binding_1"/>
    <property type="match status" value="1"/>
</dbReference>
<dbReference type="InterPro" id="IPR036366">
    <property type="entry name" value="PGBDSf"/>
</dbReference>
<dbReference type="RefSeq" id="WP_239128975.1">
    <property type="nucleotide sequence ID" value="NZ_BOOW01000020.1"/>
</dbReference>
<proteinExistence type="predicted"/>
<evidence type="ECO:0000313" key="4">
    <source>
        <dbReference type="EMBL" id="GII93220.1"/>
    </source>
</evidence>
<dbReference type="EMBL" id="BOOW01000020">
    <property type="protein sequence ID" value="GII93220.1"/>
    <property type="molecule type" value="Genomic_DNA"/>
</dbReference>
<organism evidence="4 5">
    <name type="scientific">Sinosporangium siamense</name>
    <dbReference type="NCBI Taxonomy" id="1367973"/>
    <lineage>
        <taxon>Bacteria</taxon>
        <taxon>Bacillati</taxon>
        <taxon>Actinomycetota</taxon>
        <taxon>Actinomycetes</taxon>
        <taxon>Streptosporangiales</taxon>
        <taxon>Streptosporangiaceae</taxon>
        <taxon>Sinosporangium</taxon>
    </lineage>
</organism>
<sequence>MKSPKRILALVVGGVLLIAGGGWLVGNQLRSPADEAASRKPPPPSLITVAVERKKLTSTVAVSGTLAYGSPLPVTLGGVVGTGTASTSAAGEAQRVTRAPRVGRVREGSVMMEVNGRPVFTLRGKVPMHRTITLGTSGADVRQLQRALRRLGFGSPTSGTFDQATATALKNWYAKRGYKAQEPSLDAQRSIDDLRRSVRIAEETLLSEKKALDEGRDLYLLKIKYDNARRDLELAQKALQRTRSTNETPEDREKIGTMQAAIRTAEESLHEAEQALAAAKPEDDKRLLQLKVDNARQSLDEANAALVNYSEQQTLTRDKLLEEQRKALRTADEAFLAAERDLRNARRLSPQRLKVSNAQQSLADARRLLGEQLKTHGISLPPGEIVFLPTLPARIDKVEVKAGAVVESKVATVTSSSFAITGSVDVAEAKLLKVGLSATMETGDGRTFPAKVTAIGARARIDSGEDKPKGEQNEEPAIGAEPVLLTPTTTKGLRALVGTPVTVRISVGETDEPVLTVPVAAVVTSADGKPRVQVETSTDKTKEVEVRTGLTADGDVEITPVNSADLKEGDRVVVGNA</sequence>
<dbReference type="Gene3D" id="1.10.101.10">
    <property type="entry name" value="PGBD-like superfamily/PGBD"/>
    <property type="match status" value="1"/>
</dbReference>
<reference evidence="4" key="1">
    <citation type="submission" date="2021-01" db="EMBL/GenBank/DDBJ databases">
        <title>Whole genome shotgun sequence of Sinosporangium siamense NBRC 109515.</title>
        <authorList>
            <person name="Komaki H."/>
            <person name="Tamura T."/>
        </authorList>
    </citation>
    <scope>NUCLEOTIDE SEQUENCE</scope>
    <source>
        <strain evidence="4">NBRC 109515</strain>
    </source>
</reference>
<dbReference type="SUPFAM" id="SSF47090">
    <property type="entry name" value="PGBD-like"/>
    <property type="match status" value="1"/>
</dbReference>
<evidence type="ECO:0000259" key="3">
    <source>
        <dbReference type="Pfam" id="PF01471"/>
    </source>
</evidence>
<dbReference type="InterPro" id="IPR036365">
    <property type="entry name" value="PGBD-like_sf"/>
</dbReference>
<comment type="caution">
    <text evidence="4">The sequence shown here is derived from an EMBL/GenBank/DDBJ whole genome shotgun (WGS) entry which is preliminary data.</text>
</comment>
<feature type="coiled-coil region" evidence="1">
    <location>
        <begin position="225"/>
        <end position="341"/>
    </location>
</feature>
<evidence type="ECO:0000256" key="2">
    <source>
        <dbReference type="SAM" id="MobiDB-lite"/>
    </source>
</evidence>
<protein>
    <recommendedName>
        <fullName evidence="3">Peptidoglycan binding-like domain-containing protein</fullName>
    </recommendedName>
</protein>
<evidence type="ECO:0000313" key="5">
    <source>
        <dbReference type="Proteomes" id="UP000606172"/>
    </source>
</evidence>